<dbReference type="AlphaFoldDB" id="A0A3E3HYH2"/>
<gene>
    <name evidence="1" type="ORF">DXC51_22135</name>
</gene>
<protein>
    <submittedName>
        <fullName evidence="1">Uncharacterized protein</fullName>
    </submittedName>
</protein>
<evidence type="ECO:0000313" key="2">
    <source>
        <dbReference type="Proteomes" id="UP000260812"/>
    </source>
</evidence>
<evidence type="ECO:0000313" key="1">
    <source>
        <dbReference type="EMBL" id="RGE56862.1"/>
    </source>
</evidence>
<comment type="caution">
    <text evidence="1">The sequence shown here is derived from an EMBL/GenBank/DDBJ whole genome shotgun (WGS) entry which is preliminary data.</text>
</comment>
<reference evidence="1" key="1">
    <citation type="submission" date="2018-08" db="EMBL/GenBank/DDBJ databases">
        <title>A genome reference for cultivated species of the human gut microbiota.</title>
        <authorList>
            <person name="Zou Y."/>
            <person name="Xue W."/>
            <person name="Luo G."/>
        </authorList>
    </citation>
    <scope>NUCLEOTIDE SEQUENCE [LARGE SCALE GENOMIC DNA]</scope>
    <source>
        <strain evidence="1">TF05-5AC</strain>
    </source>
</reference>
<dbReference type="EMBL" id="QVLV01000020">
    <property type="protein sequence ID" value="RGE56862.1"/>
    <property type="molecule type" value="Genomic_DNA"/>
</dbReference>
<organism evidence="1 2">
    <name type="scientific">Eisenbergiella massiliensis</name>
    <dbReference type="NCBI Taxonomy" id="1720294"/>
    <lineage>
        <taxon>Bacteria</taxon>
        <taxon>Bacillati</taxon>
        <taxon>Bacillota</taxon>
        <taxon>Clostridia</taxon>
        <taxon>Lachnospirales</taxon>
        <taxon>Lachnospiraceae</taxon>
        <taxon>Eisenbergiella</taxon>
    </lineage>
</organism>
<keyword evidence="2" id="KW-1185">Reference proteome</keyword>
<sequence length="71" mass="8166">MYFLALYLFKGKGKCEYAKTSEKGHGCYETRECYAAMDSSWLPQKNDWEDICVTGMLVSRKQTALSTGRRI</sequence>
<proteinExistence type="predicted"/>
<dbReference type="Proteomes" id="UP000260812">
    <property type="component" value="Unassembled WGS sequence"/>
</dbReference>
<name>A0A3E3HYH2_9FIRM</name>
<accession>A0A3E3HYH2</accession>